<evidence type="ECO:0000313" key="2">
    <source>
        <dbReference type="EMBL" id="RIH81657.1"/>
    </source>
</evidence>
<comment type="caution">
    <text evidence="2">The sequence shown here is derived from an EMBL/GenBank/DDBJ whole genome shotgun (WGS) entry which is preliminary data.</text>
</comment>
<feature type="compositionally biased region" description="Polar residues" evidence="1">
    <location>
        <begin position="75"/>
        <end position="87"/>
    </location>
</feature>
<dbReference type="EMBL" id="QWLA01000142">
    <property type="protein sequence ID" value="RIH81657.1"/>
    <property type="molecule type" value="Genomic_DNA"/>
</dbReference>
<feature type="compositionally biased region" description="Low complexity" evidence="1">
    <location>
        <begin position="147"/>
        <end position="162"/>
    </location>
</feature>
<protein>
    <submittedName>
        <fullName evidence="2">Uncharacterized protein</fullName>
    </submittedName>
</protein>
<dbReference type="Proteomes" id="UP000265341">
    <property type="component" value="Unassembled WGS sequence"/>
</dbReference>
<accession>A0A399EA78</accession>
<feature type="compositionally biased region" description="Basic residues" evidence="1">
    <location>
        <begin position="213"/>
        <end position="222"/>
    </location>
</feature>
<keyword evidence="3" id="KW-1185">Reference proteome</keyword>
<proteinExistence type="predicted"/>
<sequence length="222" mass="23932">MAVLLLSSTCMRYMPRLSSPVSGSLVMTSGSVMKGPPSRGQHLSTGRRERSTASPLSTTSCTGARKTRRGKKPRSSPSLGSRANTALSPPLPGPRSISRATRSPRASRLGTPMAHAVRSAVPYPPMNTGKSRPFTRSNRRAGPPILTMRSAISVISSSQETSSRTRKSSPRRSRSSMKALRLRYIRPRLSPGGRDECRGASVCARAQNSSGKCSRRNWRGVP</sequence>
<reference evidence="2 3" key="1">
    <citation type="submission" date="2018-08" db="EMBL/GenBank/DDBJ databases">
        <title>Meiothermus roseus NBRC 110900 genome sequencing project.</title>
        <authorList>
            <person name="Da Costa M.S."/>
            <person name="Albuquerque L."/>
            <person name="Raposo P."/>
            <person name="Froufe H.J.C."/>
            <person name="Barroso C.S."/>
            <person name="Egas C."/>
        </authorList>
    </citation>
    <scope>NUCLEOTIDE SEQUENCE [LARGE SCALE GENOMIC DNA]</scope>
    <source>
        <strain evidence="2 3">NBRC 110900</strain>
    </source>
</reference>
<name>A0A399EA78_9DEIN</name>
<feature type="region of interest" description="Disordered" evidence="1">
    <location>
        <begin position="202"/>
        <end position="222"/>
    </location>
</feature>
<feature type="compositionally biased region" description="Basic residues" evidence="1">
    <location>
        <begin position="65"/>
        <end position="74"/>
    </location>
</feature>
<feature type="region of interest" description="Disordered" evidence="1">
    <location>
        <begin position="28"/>
        <end position="179"/>
    </location>
</feature>
<feature type="compositionally biased region" description="Basic residues" evidence="1">
    <location>
        <begin position="164"/>
        <end position="179"/>
    </location>
</feature>
<gene>
    <name evidence="2" type="ORF">Mrose_03559</name>
</gene>
<dbReference type="AlphaFoldDB" id="A0A399EA78"/>
<evidence type="ECO:0000256" key="1">
    <source>
        <dbReference type="SAM" id="MobiDB-lite"/>
    </source>
</evidence>
<evidence type="ECO:0000313" key="3">
    <source>
        <dbReference type="Proteomes" id="UP000265341"/>
    </source>
</evidence>
<feature type="compositionally biased region" description="Polar residues" evidence="1">
    <location>
        <begin position="52"/>
        <end position="62"/>
    </location>
</feature>
<organism evidence="2 3">
    <name type="scientific">Calidithermus roseus</name>
    <dbReference type="NCBI Taxonomy" id="1644118"/>
    <lineage>
        <taxon>Bacteria</taxon>
        <taxon>Thermotogati</taxon>
        <taxon>Deinococcota</taxon>
        <taxon>Deinococci</taxon>
        <taxon>Thermales</taxon>
        <taxon>Thermaceae</taxon>
        <taxon>Calidithermus</taxon>
    </lineage>
</organism>